<gene>
    <name evidence="3" type="ORF">GCM10010238_58150</name>
</gene>
<dbReference type="Proteomes" id="UP000653493">
    <property type="component" value="Unassembled WGS sequence"/>
</dbReference>
<dbReference type="EMBL" id="BMSL01000025">
    <property type="protein sequence ID" value="GGS61438.1"/>
    <property type="molecule type" value="Genomic_DNA"/>
</dbReference>
<dbReference type="Pfam" id="PF07398">
    <property type="entry name" value="MDMPI_C"/>
    <property type="match status" value="1"/>
</dbReference>
<evidence type="ECO:0008006" key="5">
    <source>
        <dbReference type="Google" id="ProtNLM"/>
    </source>
</evidence>
<feature type="domain" description="Mycothiol-dependent maleylpyruvate isomerase metal-binding" evidence="2">
    <location>
        <begin position="22"/>
        <end position="141"/>
    </location>
</feature>
<dbReference type="NCBIfam" id="TIGR03083">
    <property type="entry name" value="maleylpyruvate isomerase family mycothiol-dependent enzyme"/>
    <property type="match status" value="1"/>
</dbReference>
<dbReference type="SUPFAM" id="SSF109854">
    <property type="entry name" value="DinB/YfiT-like putative metalloenzymes"/>
    <property type="match status" value="1"/>
</dbReference>
<feature type="domain" description="MDMPI C-terminal" evidence="1">
    <location>
        <begin position="154"/>
        <end position="258"/>
    </location>
</feature>
<dbReference type="Pfam" id="PF11716">
    <property type="entry name" value="MDMPI_N"/>
    <property type="match status" value="1"/>
</dbReference>
<dbReference type="InterPro" id="IPR017517">
    <property type="entry name" value="Maleyloyr_isom"/>
</dbReference>
<comment type="caution">
    <text evidence="3">The sequence shown here is derived from an EMBL/GenBank/DDBJ whole genome shotgun (WGS) entry which is preliminary data.</text>
</comment>
<keyword evidence="4" id="KW-1185">Reference proteome</keyword>
<evidence type="ECO:0000313" key="4">
    <source>
        <dbReference type="Proteomes" id="UP000653493"/>
    </source>
</evidence>
<dbReference type="AlphaFoldDB" id="A0A918GTZ4"/>
<reference evidence="3" key="1">
    <citation type="journal article" date="2014" name="Int. J. Syst. Evol. Microbiol.">
        <title>Complete genome sequence of Corynebacterium casei LMG S-19264T (=DSM 44701T), isolated from a smear-ripened cheese.</title>
        <authorList>
            <consortium name="US DOE Joint Genome Institute (JGI-PGF)"/>
            <person name="Walter F."/>
            <person name="Albersmeier A."/>
            <person name="Kalinowski J."/>
            <person name="Ruckert C."/>
        </authorList>
    </citation>
    <scope>NUCLEOTIDE SEQUENCE</scope>
    <source>
        <strain evidence="3">JCM 4234</strain>
    </source>
</reference>
<dbReference type="InterPro" id="IPR010872">
    <property type="entry name" value="MDMPI_C-term_domain"/>
</dbReference>
<sequence>MTTPLAHDRYCDEILAQAEKFRALPATGADPGARVPTCPDWTLEDLVRHVGRALRWTEHIVRTRATAEIPMDQVPGVEGPEERGDADALARWLEESASVVAGALRAAGPDAYAWSWAGRHDAGFWARRMCHELVVHGADAALAAGRAPEPVAPDVAADALEEWLEIVRFVQRALPDGPAKDLRAPGRTIHLHATDTDPALNAEWVIELPDEGITWRRGHEKATVALRGPLTSVLLVLYRRLPLDTPEVQVLGDRAVLEFWLEKASFG</sequence>
<dbReference type="PANTHER" id="PTHR40758:SF1">
    <property type="entry name" value="CONSERVED PROTEIN"/>
    <property type="match status" value="1"/>
</dbReference>
<reference evidence="3" key="2">
    <citation type="submission" date="2020-09" db="EMBL/GenBank/DDBJ databases">
        <authorList>
            <person name="Sun Q."/>
            <person name="Ohkuma M."/>
        </authorList>
    </citation>
    <scope>NUCLEOTIDE SEQUENCE</scope>
    <source>
        <strain evidence="3">JCM 4234</strain>
    </source>
</reference>
<dbReference type="PANTHER" id="PTHR40758">
    <property type="entry name" value="CONSERVED PROTEIN"/>
    <property type="match status" value="1"/>
</dbReference>
<dbReference type="GO" id="GO:0046872">
    <property type="term" value="F:metal ion binding"/>
    <property type="evidence" value="ECO:0007669"/>
    <property type="project" value="InterPro"/>
</dbReference>
<evidence type="ECO:0000313" key="3">
    <source>
        <dbReference type="EMBL" id="GGS61438.1"/>
    </source>
</evidence>
<name>A0A918GTZ4_STRGD</name>
<dbReference type="GO" id="GO:0005886">
    <property type="term" value="C:plasma membrane"/>
    <property type="evidence" value="ECO:0007669"/>
    <property type="project" value="TreeGrafter"/>
</dbReference>
<evidence type="ECO:0000259" key="2">
    <source>
        <dbReference type="Pfam" id="PF11716"/>
    </source>
</evidence>
<evidence type="ECO:0000259" key="1">
    <source>
        <dbReference type="Pfam" id="PF07398"/>
    </source>
</evidence>
<dbReference type="InterPro" id="IPR034660">
    <property type="entry name" value="DinB/YfiT-like"/>
</dbReference>
<dbReference type="InterPro" id="IPR024344">
    <property type="entry name" value="MDMPI_metal-binding"/>
</dbReference>
<accession>A0A918GTZ4</accession>
<organism evidence="3 4">
    <name type="scientific">Streptomyces griseoviridis</name>
    <dbReference type="NCBI Taxonomy" id="45398"/>
    <lineage>
        <taxon>Bacteria</taxon>
        <taxon>Bacillati</taxon>
        <taxon>Actinomycetota</taxon>
        <taxon>Actinomycetes</taxon>
        <taxon>Kitasatosporales</taxon>
        <taxon>Streptomycetaceae</taxon>
        <taxon>Streptomyces</taxon>
    </lineage>
</organism>
<protein>
    <recommendedName>
        <fullName evidence="5">Maleylpyruvate isomerase family mycothiol-dependent enzyme</fullName>
    </recommendedName>
</protein>
<proteinExistence type="predicted"/>